<dbReference type="Pfam" id="PF11951">
    <property type="entry name" value="Fungal_trans_2"/>
    <property type="match status" value="1"/>
</dbReference>
<dbReference type="GeneID" id="98158562"/>
<reference evidence="1 2" key="1">
    <citation type="submission" date="2024-07" db="EMBL/GenBank/DDBJ databases">
        <title>Section-level genome sequencing and comparative genomics of Aspergillus sections Usti and Cavernicolus.</title>
        <authorList>
            <consortium name="Lawrence Berkeley National Laboratory"/>
            <person name="Nybo J.L."/>
            <person name="Vesth T.C."/>
            <person name="Theobald S."/>
            <person name="Frisvad J.C."/>
            <person name="Larsen T.O."/>
            <person name="Kjaerboelling I."/>
            <person name="Rothschild-Mancinelli K."/>
            <person name="Lyhne E.K."/>
            <person name="Kogle M.E."/>
            <person name="Barry K."/>
            <person name="Clum A."/>
            <person name="Na H."/>
            <person name="Ledsgaard L."/>
            <person name="Lin J."/>
            <person name="Lipzen A."/>
            <person name="Kuo A."/>
            <person name="Riley R."/>
            <person name="Mondo S."/>
            <person name="LaButti K."/>
            <person name="Haridas S."/>
            <person name="Pangalinan J."/>
            <person name="Salamov A.A."/>
            <person name="Simmons B.A."/>
            <person name="Magnuson J.K."/>
            <person name="Chen J."/>
            <person name="Drula E."/>
            <person name="Henrissat B."/>
            <person name="Wiebenga A."/>
            <person name="Lubbers R.J."/>
            <person name="Gomes A.C."/>
            <person name="Macurrencykelacurrency M.R."/>
            <person name="Stajich J."/>
            <person name="Grigoriev I.V."/>
            <person name="Mortensen U.H."/>
            <person name="De vries R.P."/>
            <person name="Baker S.E."/>
            <person name="Andersen M.R."/>
        </authorList>
    </citation>
    <scope>NUCLEOTIDE SEQUENCE [LARGE SCALE GENOMIC DNA]</scope>
    <source>
        <strain evidence="1 2">CBS 756.74</strain>
    </source>
</reference>
<dbReference type="RefSeq" id="XP_070895061.1">
    <property type="nucleotide sequence ID" value="XM_071043398.1"/>
</dbReference>
<accession>A0ABR4JQX5</accession>
<dbReference type="InterPro" id="IPR021858">
    <property type="entry name" value="Fun_TF"/>
</dbReference>
<gene>
    <name evidence="1" type="ORF">BJX68DRAFT_257743</name>
</gene>
<evidence type="ECO:0000313" key="2">
    <source>
        <dbReference type="Proteomes" id="UP001610444"/>
    </source>
</evidence>
<evidence type="ECO:0000313" key="1">
    <source>
        <dbReference type="EMBL" id="KAL2842436.1"/>
    </source>
</evidence>
<proteinExistence type="predicted"/>
<evidence type="ECO:0008006" key="3">
    <source>
        <dbReference type="Google" id="ProtNLM"/>
    </source>
</evidence>
<dbReference type="EMBL" id="JBFXLR010000051">
    <property type="protein sequence ID" value="KAL2842436.1"/>
    <property type="molecule type" value="Genomic_DNA"/>
</dbReference>
<name>A0ABR4JQX5_9EURO</name>
<comment type="caution">
    <text evidence="1">The sequence shown here is derived from an EMBL/GenBank/DDBJ whole genome shotgun (WGS) entry which is preliminary data.</text>
</comment>
<dbReference type="Proteomes" id="UP001610444">
    <property type="component" value="Unassembled WGS sequence"/>
</dbReference>
<sequence length="544" mass="61552">MPPPTLTFIHGPTIRTGCNDASLVRSQLMRKQHQEKRHRIQLPKTNLHHALPLLLPLPEQSIHDMQAASWLNLHQIAPGQVDPFFPDDRKTTPNFDFLLRECVNVVFPTARPGEFANRSLQAYLHPDRSPMVMQSMLYSALLHLHVLPILRGIPSSVAAELAGSYTIQRLRIKGAVMNQVRQRLLQVDSTNIHQDQVEDVVMSVLYLASNEHLESIRRPERGPFSPPFRTLQSMEYYGSCEVHPLHWQTVQHIIEQRGGIHTLKLYGLGWLVSVSGVISAINTDCKPPFPIVYPDGKPVIYRAPLQALGIQQPPRHATLRSHGFQQLALLHPPVKGTIIRVLLDLSEMAQALNHLAGDRCGDRLLILIGDIRVTVVHRLCSLPNERAHPRPTLIFHKRDCTPEQQLQTATTIFFVARKSALLYTVNVVLPLPQTSLLRRKMTLSIQEYMLQLPCDPKEKTRRSRPPAELEILLWCAVVAGICADSTFYPDTRAWFVAQARSFCRRLGISSWEEELLVLLQSFCWLDSASDEAGRAFWSEMGSSA</sequence>
<dbReference type="PANTHER" id="PTHR37540:SF5">
    <property type="entry name" value="TRANSCRIPTION FACTOR DOMAIN-CONTAINING PROTEIN"/>
    <property type="match status" value="1"/>
</dbReference>
<dbReference type="PANTHER" id="PTHR37540">
    <property type="entry name" value="TRANSCRIPTION FACTOR (ACR-2), PUTATIVE-RELATED-RELATED"/>
    <property type="match status" value="1"/>
</dbReference>
<keyword evidence="2" id="KW-1185">Reference proteome</keyword>
<protein>
    <recommendedName>
        <fullName evidence="3">Transcription factor domain-containing protein</fullName>
    </recommendedName>
</protein>
<organism evidence="1 2">
    <name type="scientific">Aspergillus pseudodeflectus</name>
    <dbReference type="NCBI Taxonomy" id="176178"/>
    <lineage>
        <taxon>Eukaryota</taxon>
        <taxon>Fungi</taxon>
        <taxon>Dikarya</taxon>
        <taxon>Ascomycota</taxon>
        <taxon>Pezizomycotina</taxon>
        <taxon>Eurotiomycetes</taxon>
        <taxon>Eurotiomycetidae</taxon>
        <taxon>Eurotiales</taxon>
        <taxon>Aspergillaceae</taxon>
        <taxon>Aspergillus</taxon>
        <taxon>Aspergillus subgen. Nidulantes</taxon>
    </lineage>
</organism>